<dbReference type="Proteomes" id="UP000094444">
    <property type="component" value="Unassembled WGS sequence"/>
</dbReference>
<accession>A0A2P5HVH4</accession>
<comment type="caution">
    <text evidence="1">The sequence shown here is derived from an EMBL/GenBank/DDBJ whole genome shotgun (WGS) entry which is preliminary data.</text>
</comment>
<evidence type="ECO:0000313" key="2">
    <source>
        <dbReference type="Proteomes" id="UP000094444"/>
    </source>
</evidence>
<organism evidence="1 2">
    <name type="scientific">Diaporthe helianthi</name>
    <dbReference type="NCBI Taxonomy" id="158607"/>
    <lineage>
        <taxon>Eukaryota</taxon>
        <taxon>Fungi</taxon>
        <taxon>Dikarya</taxon>
        <taxon>Ascomycota</taxon>
        <taxon>Pezizomycotina</taxon>
        <taxon>Sordariomycetes</taxon>
        <taxon>Sordariomycetidae</taxon>
        <taxon>Diaporthales</taxon>
        <taxon>Diaporthaceae</taxon>
        <taxon>Diaporthe</taxon>
    </lineage>
</organism>
<sequence>MSPAPPPSSPPQPASEIKKILAAAANSTTRSFWIVMPDTDLALTAARSIRAAAQASLRWRSQAFAFRTEAAEFDAP</sequence>
<proteinExistence type="predicted"/>
<dbReference type="AlphaFoldDB" id="A0A2P5HVH4"/>
<dbReference type="InParanoid" id="A0A2P5HVH4"/>
<dbReference type="EMBL" id="MAVT02000659">
    <property type="protein sequence ID" value="POS74252.1"/>
    <property type="molecule type" value="Genomic_DNA"/>
</dbReference>
<reference evidence="1" key="1">
    <citation type="submission" date="2017-09" db="EMBL/GenBank/DDBJ databases">
        <title>Polyketide synthases of a Diaporthe helianthi virulent isolate.</title>
        <authorList>
            <person name="Baroncelli R."/>
        </authorList>
    </citation>
    <scope>NUCLEOTIDE SEQUENCE [LARGE SCALE GENOMIC DNA]</scope>
    <source>
        <strain evidence="1">7/96</strain>
    </source>
</reference>
<name>A0A2P5HVH4_DIAHE</name>
<protein>
    <submittedName>
        <fullName evidence="1">Uncharacterized protein</fullName>
    </submittedName>
</protein>
<evidence type="ECO:0000313" key="1">
    <source>
        <dbReference type="EMBL" id="POS74252.1"/>
    </source>
</evidence>
<gene>
    <name evidence="1" type="ORF">DHEL01_v207348</name>
</gene>
<keyword evidence="2" id="KW-1185">Reference proteome</keyword>